<dbReference type="InParanoid" id="A0A0V0QXC2"/>
<evidence type="ECO:0000313" key="2">
    <source>
        <dbReference type="EMBL" id="KRX07049.1"/>
    </source>
</evidence>
<keyword evidence="3" id="KW-1185">Reference proteome</keyword>
<feature type="compositionally biased region" description="Polar residues" evidence="1">
    <location>
        <begin position="69"/>
        <end position="80"/>
    </location>
</feature>
<dbReference type="Proteomes" id="UP000054937">
    <property type="component" value="Unassembled WGS sequence"/>
</dbReference>
<feature type="compositionally biased region" description="Low complexity" evidence="1">
    <location>
        <begin position="43"/>
        <end position="68"/>
    </location>
</feature>
<dbReference type="AlphaFoldDB" id="A0A0V0QXC2"/>
<feature type="compositionally biased region" description="Low complexity" evidence="1">
    <location>
        <begin position="89"/>
        <end position="103"/>
    </location>
</feature>
<gene>
    <name evidence="2" type="ORF">PPERSA_08726</name>
</gene>
<dbReference type="EMBL" id="LDAU01000089">
    <property type="protein sequence ID" value="KRX07049.1"/>
    <property type="molecule type" value="Genomic_DNA"/>
</dbReference>
<evidence type="ECO:0000313" key="3">
    <source>
        <dbReference type="Proteomes" id="UP000054937"/>
    </source>
</evidence>
<feature type="compositionally biased region" description="Polar residues" evidence="1">
    <location>
        <begin position="8"/>
        <end position="22"/>
    </location>
</feature>
<feature type="region of interest" description="Disordered" evidence="1">
    <location>
        <begin position="1"/>
        <end position="103"/>
    </location>
</feature>
<organism evidence="2 3">
    <name type="scientific">Pseudocohnilembus persalinus</name>
    <name type="common">Ciliate</name>
    <dbReference type="NCBI Taxonomy" id="266149"/>
    <lineage>
        <taxon>Eukaryota</taxon>
        <taxon>Sar</taxon>
        <taxon>Alveolata</taxon>
        <taxon>Ciliophora</taxon>
        <taxon>Intramacronucleata</taxon>
        <taxon>Oligohymenophorea</taxon>
        <taxon>Scuticociliatia</taxon>
        <taxon>Philasterida</taxon>
        <taxon>Pseudocohnilembidae</taxon>
        <taxon>Pseudocohnilembus</taxon>
    </lineage>
</organism>
<comment type="caution">
    <text evidence="2">The sequence shown here is derived from an EMBL/GenBank/DDBJ whole genome shotgun (WGS) entry which is preliminary data.</text>
</comment>
<name>A0A0V0QXC2_PSEPJ</name>
<reference evidence="2 3" key="1">
    <citation type="journal article" date="2015" name="Sci. Rep.">
        <title>Genome of the facultative scuticociliatosis pathogen Pseudocohnilembus persalinus provides insight into its virulence through horizontal gene transfer.</title>
        <authorList>
            <person name="Xiong J."/>
            <person name="Wang G."/>
            <person name="Cheng J."/>
            <person name="Tian M."/>
            <person name="Pan X."/>
            <person name="Warren A."/>
            <person name="Jiang C."/>
            <person name="Yuan D."/>
            <person name="Miao W."/>
        </authorList>
    </citation>
    <scope>NUCLEOTIDE SEQUENCE [LARGE SCALE GENOMIC DNA]</scope>
    <source>
        <strain evidence="2">36N120E</strain>
    </source>
</reference>
<evidence type="ECO:0000256" key="1">
    <source>
        <dbReference type="SAM" id="MobiDB-lite"/>
    </source>
</evidence>
<accession>A0A0V0QXC2</accession>
<protein>
    <submittedName>
        <fullName evidence="2">Uncharacterized protein</fullName>
    </submittedName>
</protein>
<sequence>MQYFNDIRTAQTQTYSNNNQDENAAENFGSEGSDLSVSELELEQQQNLENQDQEQNYENQENQDQNYQGYYSNCLTNKFHQSLDEEQSNHQNESQNNNDNQNQ</sequence>
<proteinExistence type="predicted"/>